<comment type="caution">
    <text evidence="1">The sequence shown here is derived from an EMBL/GenBank/DDBJ whole genome shotgun (WGS) entry which is preliminary data.</text>
</comment>
<dbReference type="AlphaFoldDB" id="A0A7X6K7B4"/>
<dbReference type="Proteomes" id="UP000544090">
    <property type="component" value="Unassembled WGS sequence"/>
</dbReference>
<reference evidence="1 2" key="1">
    <citation type="submission" date="2020-04" db="EMBL/GenBank/DDBJ databases">
        <title>Arthrobacter sp. nov.</title>
        <authorList>
            <person name="Liu S."/>
        </authorList>
    </citation>
    <scope>NUCLEOTIDE SEQUENCE [LARGE SCALE GENOMIC DNA]</scope>
    <source>
        <strain evidence="1 2">E918</strain>
    </source>
</reference>
<dbReference type="RefSeq" id="WP_168488806.1">
    <property type="nucleotide sequence ID" value="NZ_JAAZSQ010000025.1"/>
</dbReference>
<gene>
    <name evidence="1" type="ORF">HGG74_18570</name>
</gene>
<keyword evidence="2" id="KW-1185">Reference proteome</keyword>
<evidence type="ECO:0000313" key="1">
    <source>
        <dbReference type="EMBL" id="NKX56490.1"/>
    </source>
</evidence>
<organism evidence="1 2">
    <name type="scientific">Arthrobacter mobilis</name>
    <dbReference type="NCBI Taxonomy" id="2724944"/>
    <lineage>
        <taxon>Bacteria</taxon>
        <taxon>Bacillati</taxon>
        <taxon>Actinomycetota</taxon>
        <taxon>Actinomycetes</taxon>
        <taxon>Micrococcales</taxon>
        <taxon>Micrococcaceae</taxon>
        <taxon>Arthrobacter</taxon>
    </lineage>
</organism>
<accession>A0A7X6K7B4</accession>
<dbReference type="EMBL" id="JAAZSQ010000025">
    <property type="protein sequence ID" value="NKX56490.1"/>
    <property type="molecule type" value="Genomic_DNA"/>
</dbReference>
<sequence>MSQPPPQAFELSKASVTADGLLTLSGTVRAVSGQADGGYSFVLAVRGGAAEREYPARTEAGAPGAVRVSCSVPLAELAAAPEDFVDLYFQARDASGSSRTRVTWQPSSLRWLPYPTKFGNLSLKRKAQ</sequence>
<evidence type="ECO:0000313" key="2">
    <source>
        <dbReference type="Proteomes" id="UP000544090"/>
    </source>
</evidence>
<proteinExistence type="predicted"/>
<protein>
    <submittedName>
        <fullName evidence="1">Uncharacterized protein</fullName>
    </submittedName>
</protein>
<name>A0A7X6K7B4_9MICC</name>